<organism evidence="2 3">
    <name type="scientific">Panicum virgatum</name>
    <name type="common">Blackwell switchgrass</name>
    <dbReference type="NCBI Taxonomy" id="38727"/>
    <lineage>
        <taxon>Eukaryota</taxon>
        <taxon>Viridiplantae</taxon>
        <taxon>Streptophyta</taxon>
        <taxon>Embryophyta</taxon>
        <taxon>Tracheophyta</taxon>
        <taxon>Spermatophyta</taxon>
        <taxon>Magnoliopsida</taxon>
        <taxon>Liliopsida</taxon>
        <taxon>Poales</taxon>
        <taxon>Poaceae</taxon>
        <taxon>PACMAD clade</taxon>
        <taxon>Panicoideae</taxon>
        <taxon>Panicodae</taxon>
        <taxon>Paniceae</taxon>
        <taxon>Panicinae</taxon>
        <taxon>Panicum</taxon>
        <taxon>Panicum sect. Hiantes</taxon>
    </lineage>
</organism>
<accession>A0A8T0VAT3</accession>
<feature type="region of interest" description="Disordered" evidence="1">
    <location>
        <begin position="48"/>
        <end position="287"/>
    </location>
</feature>
<reference evidence="2" key="1">
    <citation type="submission" date="2020-05" db="EMBL/GenBank/DDBJ databases">
        <title>WGS assembly of Panicum virgatum.</title>
        <authorList>
            <person name="Lovell J.T."/>
            <person name="Jenkins J."/>
            <person name="Shu S."/>
            <person name="Juenger T.E."/>
            <person name="Schmutz J."/>
        </authorList>
    </citation>
    <scope>NUCLEOTIDE SEQUENCE</scope>
    <source>
        <strain evidence="2">AP13</strain>
    </source>
</reference>
<evidence type="ECO:0000256" key="1">
    <source>
        <dbReference type="SAM" id="MobiDB-lite"/>
    </source>
</evidence>
<gene>
    <name evidence="2" type="ORF">PVAP13_2NG348003</name>
</gene>
<dbReference type="Proteomes" id="UP000823388">
    <property type="component" value="Chromosome 2N"/>
</dbReference>
<keyword evidence="3" id="KW-1185">Reference proteome</keyword>
<protein>
    <submittedName>
        <fullName evidence="2">Uncharacterized protein</fullName>
    </submittedName>
</protein>
<proteinExistence type="predicted"/>
<sequence length="287" mass="30728">MPDREGPKKICHEFPEETKINESKEHTCRSTQLIVVVIVVERKNHLRDPARRLPTGPPLPPARASRRRRLEPAGRGGGAGCVRRRRRRPEPAALARVPAAAAGPVAPCAHVPTSAAGARRARSREAGLTSLGEPAQGGFGGRQGQPWGFEGAAAAVPHQTQGSGRRRRSAPAAPLRPPRPRTPPKPICKGQARTTREAPDLRPLAPEGRRRPPTGTPPPARREKGEGEGCGRGRTSGERGAKCPPPPSSRPSGLPPASSGGGEAEGRKEGALGVRERRRKNWRWWAS</sequence>
<feature type="compositionally biased region" description="Low complexity" evidence="1">
    <location>
        <begin position="91"/>
        <end position="118"/>
    </location>
</feature>
<comment type="caution">
    <text evidence="2">The sequence shown here is derived from an EMBL/GenBank/DDBJ whole genome shotgun (WGS) entry which is preliminary data.</text>
</comment>
<dbReference type="AlphaFoldDB" id="A0A8T0VAT3"/>
<evidence type="ECO:0000313" key="2">
    <source>
        <dbReference type="EMBL" id="KAG2633861.1"/>
    </source>
</evidence>
<feature type="compositionally biased region" description="Basic residues" evidence="1">
    <location>
        <begin position="276"/>
        <end position="287"/>
    </location>
</feature>
<dbReference type="EMBL" id="CM029040">
    <property type="protein sequence ID" value="KAG2633861.1"/>
    <property type="molecule type" value="Genomic_DNA"/>
</dbReference>
<feature type="compositionally biased region" description="Basic and acidic residues" evidence="1">
    <location>
        <begin position="220"/>
        <end position="241"/>
    </location>
</feature>
<name>A0A8T0VAT3_PANVG</name>
<feature type="compositionally biased region" description="Pro residues" evidence="1">
    <location>
        <begin position="174"/>
        <end position="186"/>
    </location>
</feature>
<evidence type="ECO:0000313" key="3">
    <source>
        <dbReference type="Proteomes" id="UP000823388"/>
    </source>
</evidence>